<dbReference type="EMBL" id="JAVDQA010000003">
    <property type="protein sequence ID" value="MDR6300797.1"/>
    <property type="molecule type" value="Genomic_DNA"/>
</dbReference>
<keyword evidence="1" id="KW-0732">Signal</keyword>
<evidence type="ECO:0000313" key="2">
    <source>
        <dbReference type="EMBL" id="MDR6300797.1"/>
    </source>
</evidence>
<accession>A0ABU1K8I7</accession>
<dbReference type="RefSeq" id="WP_309727694.1">
    <property type="nucleotide sequence ID" value="NZ_JAVDQA010000003.1"/>
</dbReference>
<evidence type="ECO:0000313" key="3">
    <source>
        <dbReference type="Proteomes" id="UP001257659"/>
    </source>
</evidence>
<organism evidence="2 3">
    <name type="scientific">Mesonia maritima</name>
    <dbReference type="NCBI Taxonomy" id="1793873"/>
    <lineage>
        <taxon>Bacteria</taxon>
        <taxon>Pseudomonadati</taxon>
        <taxon>Bacteroidota</taxon>
        <taxon>Flavobacteriia</taxon>
        <taxon>Flavobacteriales</taxon>
        <taxon>Flavobacteriaceae</taxon>
        <taxon>Mesonia</taxon>
    </lineage>
</organism>
<evidence type="ECO:0000256" key="1">
    <source>
        <dbReference type="SAM" id="SignalP"/>
    </source>
</evidence>
<evidence type="ECO:0008006" key="4">
    <source>
        <dbReference type="Google" id="ProtNLM"/>
    </source>
</evidence>
<keyword evidence="3" id="KW-1185">Reference proteome</keyword>
<feature type="signal peptide" evidence="1">
    <location>
        <begin position="1"/>
        <end position="18"/>
    </location>
</feature>
<reference evidence="2 3" key="1">
    <citation type="submission" date="2023-07" db="EMBL/GenBank/DDBJ databases">
        <title>Genomic Encyclopedia of Type Strains, Phase IV (KMG-IV): sequencing the most valuable type-strain genomes for metagenomic binning, comparative biology and taxonomic classification.</title>
        <authorList>
            <person name="Goeker M."/>
        </authorList>
    </citation>
    <scope>NUCLEOTIDE SEQUENCE [LARGE SCALE GENOMIC DNA]</scope>
    <source>
        <strain evidence="2 3">DSM 102814</strain>
    </source>
</reference>
<protein>
    <recommendedName>
        <fullName evidence="4">Sensor of ECF-type sigma factor</fullName>
    </recommendedName>
</protein>
<dbReference type="Proteomes" id="UP001257659">
    <property type="component" value="Unassembled WGS sequence"/>
</dbReference>
<name>A0ABU1K8I7_9FLAO</name>
<feature type="chain" id="PRO_5046589090" description="Sensor of ECF-type sigma factor" evidence="1">
    <location>
        <begin position="19"/>
        <end position="142"/>
    </location>
</feature>
<comment type="caution">
    <text evidence="2">The sequence shown here is derived from an EMBL/GenBank/DDBJ whole genome shotgun (WGS) entry which is preliminary data.</text>
</comment>
<sequence length="142" mass="16876">MKRIICLFLLLWTFIGFAQDHSDEKIKSLKTAYITETLELSSKEAEKFWPIYNEFERKTDSLYEEKWCNVKNGLEIIDTLDEETSEELLQEYLSMKSESVTLKKEFVNRLKTVISSTKILKLKKAEHDFHKILLEKYGEKKD</sequence>
<proteinExistence type="predicted"/>
<gene>
    <name evidence="2" type="ORF">GGR31_001440</name>
</gene>